<dbReference type="PANTHER" id="PTHR33747">
    <property type="entry name" value="UPF0225 PROTEIN SCO1677"/>
    <property type="match status" value="1"/>
</dbReference>
<dbReference type="Pfam" id="PF17775">
    <property type="entry name" value="YchJ_M-like"/>
    <property type="match status" value="1"/>
</dbReference>
<protein>
    <recommendedName>
        <fullName evidence="1">UPF0225 protein GCM10007901_08420</fullName>
    </recommendedName>
</protein>
<dbReference type="EMBL" id="BSOB01000006">
    <property type="protein sequence ID" value="GLQ91892.1"/>
    <property type="molecule type" value="Genomic_DNA"/>
</dbReference>
<feature type="domain" description="YchJ-like middle NTF2-like" evidence="2">
    <location>
        <begin position="59"/>
        <end position="154"/>
    </location>
</feature>
<evidence type="ECO:0000259" key="2">
    <source>
        <dbReference type="Pfam" id="PF17775"/>
    </source>
</evidence>
<proteinExistence type="inferred from homology"/>
<name>A0ABQ5XLK9_9GAMM</name>
<dbReference type="InterPro" id="IPR023006">
    <property type="entry name" value="YchJ-like"/>
</dbReference>
<gene>
    <name evidence="3" type="ORF">GCM10007901_08420</name>
</gene>
<comment type="caution">
    <text evidence="3">The sequence shown here is derived from an EMBL/GenBank/DDBJ whole genome shotgun (WGS) entry which is preliminary data.</text>
</comment>
<evidence type="ECO:0000256" key="1">
    <source>
        <dbReference type="HAMAP-Rule" id="MF_00612"/>
    </source>
</evidence>
<dbReference type="SUPFAM" id="SSF54427">
    <property type="entry name" value="NTF2-like"/>
    <property type="match status" value="1"/>
</dbReference>
<evidence type="ECO:0000313" key="4">
    <source>
        <dbReference type="Proteomes" id="UP001156670"/>
    </source>
</evidence>
<accession>A0ABQ5XLK9</accession>
<organism evidence="3 4">
    <name type="scientific">Dyella acidisoli</name>
    <dbReference type="NCBI Taxonomy" id="1867834"/>
    <lineage>
        <taxon>Bacteria</taxon>
        <taxon>Pseudomonadati</taxon>
        <taxon>Pseudomonadota</taxon>
        <taxon>Gammaproteobacteria</taxon>
        <taxon>Lysobacterales</taxon>
        <taxon>Rhodanobacteraceae</taxon>
        <taxon>Dyella</taxon>
    </lineage>
</organism>
<dbReference type="Proteomes" id="UP001156670">
    <property type="component" value="Unassembled WGS sequence"/>
</dbReference>
<dbReference type="HAMAP" id="MF_00612">
    <property type="entry name" value="UPF0225"/>
    <property type="match status" value="1"/>
</dbReference>
<reference evidence="4" key="1">
    <citation type="journal article" date="2019" name="Int. J. Syst. Evol. Microbiol.">
        <title>The Global Catalogue of Microorganisms (GCM) 10K type strain sequencing project: providing services to taxonomists for standard genome sequencing and annotation.</title>
        <authorList>
            <consortium name="The Broad Institute Genomics Platform"/>
            <consortium name="The Broad Institute Genome Sequencing Center for Infectious Disease"/>
            <person name="Wu L."/>
            <person name="Ma J."/>
        </authorList>
    </citation>
    <scope>NUCLEOTIDE SEQUENCE [LARGE SCALE GENOMIC DNA]</scope>
    <source>
        <strain evidence="4">NBRC 111980</strain>
    </source>
</reference>
<dbReference type="InterPro" id="IPR032710">
    <property type="entry name" value="NTF2-like_dom_sf"/>
</dbReference>
<comment type="similarity">
    <text evidence="1">Belongs to the UPF0225 family.</text>
</comment>
<evidence type="ECO:0000313" key="3">
    <source>
        <dbReference type="EMBL" id="GLQ91892.1"/>
    </source>
</evidence>
<keyword evidence="4" id="KW-1185">Reference proteome</keyword>
<dbReference type="InterPro" id="IPR048469">
    <property type="entry name" value="YchJ-like_M"/>
</dbReference>
<dbReference type="PANTHER" id="PTHR33747:SF1">
    <property type="entry name" value="ADENYLATE CYCLASE-ASSOCIATED CAP C-TERMINAL DOMAIN-CONTAINING PROTEIN"/>
    <property type="match status" value="1"/>
</dbReference>
<sequence>MTSCTTSCNYVPPEQDVSLSYRWTSTLQAVDTLTPCPCGHHTSYTRCCGPLHDGAIASTAEALMRSRYSAYVLKREDYLLATWHPSTRPASLKLAAQQPSPTWLGLDVKQHKQDGEHATVEFIARLRYGGGKAQRMHEISRFVRDQGRWYYVDGQFPE</sequence>
<dbReference type="Gene3D" id="3.10.450.50">
    <property type="match status" value="1"/>
</dbReference>